<dbReference type="GO" id="GO:2000304">
    <property type="term" value="P:positive regulation of ceramide biosynthetic process"/>
    <property type="evidence" value="ECO:0007669"/>
    <property type="project" value="TreeGrafter"/>
</dbReference>
<dbReference type="Gene3D" id="1.25.40.20">
    <property type="entry name" value="Ankyrin repeat-containing domain"/>
    <property type="match status" value="2"/>
</dbReference>
<gene>
    <name evidence="12" type="primary">PLA2G6</name>
</gene>
<keyword evidence="8" id="KW-0442">Lipid degradation</keyword>
<dbReference type="InterPro" id="IPR002641">
    <property type="entry name" value="PNPLA_dom"/>
</dbReference>
<feature type="compositionally biased region" description="Low complexity" evidence="9">
    <location>
        <begin position="445"/>
        <end position="454"/>
    </location>
</feature>
<feature type="active site" description="Proton acceptor" evidence="8">
    <location>
        <position position="675"/>
    </location>
</feature>
<keyword evidence="5 8" id="KW-0443">Lipid metabolism</keyword>
<evidence type="ECO:0000313" key="12">
    <source>
        <dbReference type="RefSeq" id="XP_032832094.1"/>
    </source>
</evidence>
<dbReference type="GO" id="GO:0016042">
    <property type="term" value="P:lipid catabolic process"/>
    <property type="evidence" value="ECO:0007669"/>
    <property type="project" value="UniProtKB-UniRule"/>
</dbReference>
<evidence type="ECO:0000313" key="11">
    <source>
        <dbReference type="Proteomes" id="UP001318040"/>
    </source>
</evidence>
<dbReference type="CTD" id="8398"/>
<feature type="domain" description="PNPLA" evidence="10">
    <location>
        <begin position="501"/>
        <end position="688"/>
    </location>
</feature>
<dbReference type="InterPro" id="IPR002110">
    <property type="entry name" value="Ankyrin_rpt"/>
</dbReference>
<feature type="repeat" description="ANK" evidence="7">
    <location>
        <begin position="156"/>
        <end position="188"/>
    </location>
</feature>
<evidence type="ECO:0000256" key="4">
    <source>
        <dbReference type="ARBA" id="ARBA00023043"/>
    </source>
</evidence>
<evidence type="ECO:0000256" key="6">
    <source>
        <dbReference type="ARBA" id="ARBA00023422"/>
    </source>
</evidence>
<feature type="repeat" description="ANK" evidence="7">
    <location>
        <begin position="367"/>
        <end position="399"/>
    </location>
</feature>
<feature type="short sequence motif" description="GXSXG" evidence="8">
    <location>
        <begin position="537"/>
        <end position="541"/>
    </location>
</feature>
<feature type="region of interest" description="Disordered" evidence="9">
    <location>
        <begin position="626"/>
        <end position="646"/>
    </location>
</feature>
<name>A0AAJ7UAD5_PETMA</name>
<evidence type="ECO:0000259" key="10">
    <source>
        <dbReference type="PROSITE" id="PS51635"/>
    </source>
</evidence>
<accession>A0AAJ7UAD5</accession>
<sequence>MDILGRLVRGALSAVAPGLAGPLQAREVSLGDYRGLEAVAQEGSLTLLRLGGSWDGLLQPGPGATVALRLFRVSGEPEARRLFALLAERVLPLVSGTGGAVWPGGAGAGPAASAQRVLDALREHPEWTPAHLAAHAGLVHAFRHNAVLRDVESGAGGATPLVVAVSAGELACASELLACGARVDTRDARGDTALHLAARRTDPALLQCLCEAAHGTLDGPSGAGETALQEACRLGREDAARVLLLAGAGTGGPGAGGPGAGGPGAGGPAGEHAVHTALRHDQIGCVQLLLDLRTEQLDARDAKHGGSPMHWARSAQAVRLLAARGAALEGRSRSGDAPLHAMARKRRHEAALALLTQGAQAETRGAHGDTPLHIAMRLDHLEMIKPLIVFGAQMDSTNDDGETPGLLLARNSTGGNRPVLMEMLHSVGVARCFPAGSTPAPPTSPSSASSRPGTPARPPPPRQRPARPLGFDDVVAMATVMAPMLDMTDGPPPQQRRERVLSLDGGGIRGLVLIQMLLALERESGRPVRELFDWVAGTSTGGILALGIVHGKSLGQLRALYFRMKDEVFRGGRPYDSAPLDSFLKRELGEHTKMTDVTHPKVLVTAVLADRHPAELHLFRNYTPPTPTTPPASPCHSPSETFQPLTPPSEQLVWRAARSSGAAPTYFRQMGRFLDGGLLANNPTLDALTELQQHRTQHGCAGPLRAVVLSLGTGRPPRERVSSADVFRPTNPWQLAQSVFGARELGRLMVDCCTDAEGRPVDRARAWCDSLQVPFFRLSPQLREDVALDEVRDAVLVDALWDTQVYLHSQRAQLSRLARLLTTDTDAP</sequence>
<dbReference type="PROSITE" id="PS50297">
    <property type="entry name" value="ANK_REP_REGION"/>
    <property type="match status" value="2"/>
</dbReference>
<evidence type="ECO:0000256" key="9">
    <source>
        <dbReference type="SAM" id="MobiDB-lite"/>
    </source>
</evidence>
<dbReference type="InterPro" id="IPR016035">
    <property type="entry name" value="Acyl_Trfase/lysoPLipase"/>
</dbReference>
<proteinExistence type="predicted"/>
<dbReference type="InterPro" id="IPR036770">
    <property type="entry name" value="Ankyrin_rpt-contain_sf"/>
</dbReference>
<dbReference type="SMART" id="SM00248">
    <property type="entry name" value="ANK"/>
    <property type="match status" value="6"/>
</dbReference>
<dbReference type="PROSITE" id="PS51635">
    <property type="entry name" value="PNPLA"/>
    <property type="match status" value="1"/>
</dbReference>
<evidence type="ECO:0000256" key="2">
    <source>
        <dbReference type="ARBA" id="ARBA00022737"/>
    </source>
</evidence>
<keyword evidence="3 8" id="KW-0378">Hydrolase</keyword>
<dbReference type="GO" id="GO:0047499">
    <property type="term" value="F:calcium-independent phospholipase A2 activity"/>
    <property type="evidence" value="ECO:0007669"/>
    <property type="project" value="InterPro"/>
</dbReference>
<keyword evidence="4 7" id="KW-0040">ANK repeat</keyword>
<dbReference type="Gene3D" id="3.40.1090.10">
    <property type="entry name" value="Cytosolic phospholipase A2 catalytic domain"/>
    <property type="match status" value="1"/>
</dbReference>
<dbReference type="KEGG" id="pmrn:116955191"/>
<feature type="region of interest" description="Disordered" evidence="9">
    <location>
        <begin position="435"/>
        <end position="468"/>
    </location>
</feature>
<dbReference type="InterPro" id="IPR047148">
    <property type="entry name" value="PLPL9"/>
</dbReference>
<evidence type="ECO:0000256" key="3">
    <source>
        <dbReference type="ARBA" id="ARBA00022801"/>
    </source>
</evidence>
<dbReference type="RefSeq" id="XP_032832094.1">
    <property type="nucleotide sequence ID" value="XM_032976203.1"/>
</dbReference>
<keyword evidence="11" id="KW-1185">Reference proteome</keyword>
<dbReference type="GO" id="GO:0035965">
    <property type="term" value="P:cardiolipin acyl-chain remodeling"/>
    <property type="evidence" value="ECO:0007669"/>
    <property type="project" value="TreeGrafter"/>
</dbReference>
<dbReference type="Pfam" id="PF12796">
    <property type="entry name" value="Ank_2"/>
    <property type="match status" value="2"/>
</dbReference>
<evidence type="ECO:0000256" key="1">
    <source>
        <dbReference type="ARBA" id="ARBA00013278"/>
    </source>
</evidence>
<dbReference type="CDD" id="cd07212">
    <property type="entry name" value="Pat_PNPLA9"/>
    <property type="match status" value="1"/>
</dbReference>
<dbReference type="SUPFAM" id="SSF48403">
    <property type="entry name" value="Ankyrin repeat"/>
    <property type="match status" value="1"/>
</dbReference>
<feature type="active site" description="Nucleophile" evidence="8">
    <location>
        <position position="539"/>
    </location>
</feature>
<dbReference type="PROSITE" id="PS50088">
    <property type="entry name" value="ANK_REPEAT"/>
    <property type="match status" value="2"/>
</dbReference>
<dbReference type="AlphaFoldDB" id="A0AAJ7UAD5"/>
<feature type="short sequence motif" description="DGA/G" evidence="8">
    <location>
        <begin position="675"/>
        <end position="677"/>
    </location>
</feature>
<evidence type="ECO:0000256" key="8">
    <source>
        <dbReference type="PROSITE-ProRule" id="PRU01161"/>
    </source>
</evidence>
<comment type="catalytic activity">
    <reaction evidence="6">
        <text>a 1,2-diacyl-sn-glycero-3-phosphocholine + H2O = a 1-acyl-sn-glycero-3-phosphocholine + a fatty acid + H(+)</text>
        <dbReference type="Rhea" id="RHEA:15801"/>
        <dbReference type="ChEBI" id="CHEBI:15377"/>
        <dbReference type="ChEBI" id="CHEBI:15378"/>
        <dbReference type="ChEBI" id="CHEBI:28868"/>
        <dbReference type="ChEBI" id="CHEBI:57643"/>
        <dbReference type="ChEBI" id="CHEBI:58168"/>
        <dbReference type="EC" id="3.1.1.4"/>
    </reaction>
    <physiologicalReaction direction="left-to-right" evidence="6">
        <dbReference type="Rhea" id="RHEA:15802"/>
    </physiologicalReaction>
</comment>
<dbReference type="EC" id="3.1.1.4" evidence="1"/>
<dbReference type="PANTHER" id="PTHR24139">
    <property type="entry name" value="CALCIUM-INDEPENDENT PHOSPHOLIPASE A2"/>
    <property type="match status" value="1"/>
</dbReference>
<dbReference type="GO" id="GO:0005739">
    <property type="term" value="C:mitochondrion"/>
    <property type="evidence" value="ECO:0007669"/>
    <property type="project" value="TreeGrafter"/>
</dbReference>
<dbReference type="GO" id="GO:0052816">
    <property type="term" value="F:long-chain fatty acyl-CoA hydrolase activity"/>
    <property type="evidence" value="ECO:0007669"/>
    <property type="project" value="TreeGrafter"/>
</dbReference>
<feature type="short sequence motif" description="GXGXXG" evidence="8">
    <location>
        <begin position="505"/>
        <end position="510"/>
    </location>
</feature>
<dbReference type="SUPFAM" id="SSF52151">
    <property type="entry name" value="FabD/lysophospholipase-like"/>
    <property type="match status" value="1"/>
</dbReference>
<reference evidence="12" key="1">
    <citation type="submission" date="2025-08" db="UniProtKB">
        <authorList>
            <consortium name="RefSeq"/>
        </authorList>
    </citation>
    <scope>IDENTIFICATION</scope>
    <source>
        <tissue evidence="12">Sperm</tissue>
    </source>
</reference>
<dbReference type="Pfam" id="PF01734">
    <property type="entry name" value="Patatin"/>
    <property type="match status" value="1"/>
</dbReference>
<evidence type="ECO:0000256" key="7">
    <source>
        <dbReference type="PROSITE-ProRule" id="PRU00023"/>
    </source>
</evidence>
<protein>
    <recommendedName>
        <fullName evidence="1">phospholipase A2</fullName>
        <ecNumber evidence="1">3.1.1.4</ecNumber>
    </recommendedName>
</protein>
<evidence type="ECO:0000256" key="5">
    <source>
        <dbReference type="ARBA" id="ARBA00023098"/>
    </source>
</evidence>
<dbReference type="PANTHER" id="PTHR24139:SF34">
    <property type="entry name" value="85_88 KDA CALCIUM-INDEPENDENT PHOSPHOLIPASE A2"/>
    <property type="match status" value="1"/>
</dbReference>
<keyword evidence="2" id="KW-0677">Repeat</keyword>
<dbReference type="Proteomes" id="UP001318040">
    <property type="component" value="Chromosome 58"/>
</dbReference>
<organism evidence="11 12">
    <name type="scientific">Petromyzon marinus</name>
    <name type="common">Sea lamprey</name>
    <dbReference type="NCBI Taxonomy" id="7757"/>
    <lineage>
        <taxon>Eukaryota</taxon>
        <taxon>Metazoa</taxon>
        <taxon>Chordata</taxon>
        <taxon>Craniata</taxon>
        <taxon>Vertebrata</taxon>
        <taxon>Cyclostomata</taxon>
        <taxon>Hyperoartia</taxon>
        <taxon>Petromyzontiformes</taxon>
        <taxon>Petromyzontidae</taxon>
        <taxon>Petromyzon</taxon>
    </lineage>
</organism>